<evidence type="ECO:0000313" key="13">
    <source>
        <dbReference type="Proteomes" id="UP000092840"/>
    </source>
</evidence>
<dbReference type="GO" id="GO:0005829">
    <property type="term" value="C:cytosol"/>
    <property type="evidence" value="ECO:0007669"/>
    <property type="project" value="TreeGrafter"/>
</dbReference>
<dbReference type="AlphaFoldDB" id="A0A1C3JNT0"/>
<dbReference type="EC" id="3.1.3.18" evidence="5 10"/>
<evidence type="ECO:0000256" key="10">
    <source>
        <dbReference type="HAMAP-Rule" id="MF_00495"/>
    </source>
</evidence>
<comment type="pathway">
    <text evidence="3 10">Organic acid metabolism; glycolate biosynthesis; glycolate from 2-phosphoglycolate: step 1/1.</text>
</comment>
<dbReference type="Proteomes" id="UP000092871">
    <property type="component" value="Unassembled WGS sequence"/>
</dbReference>
<feature type="binding site" evidence="10">
    <location>
        <position position="12"/>
    </location>
    <ligand>
        <name>Mg(2+)</name>
        <dbReference type="ChEBI" id="CHEBI:18420"/>
    </ligand>
</feature>
<dbReference type="UniPathway" id="UPA00865">
    <property type="reaction ID" value="UER00834"/>
</dbReference>
<keyword evidence="13" id="KW-1185">Reference proteome</keyword>
<dbReference type="SFLD" id="SFLDG01129">
    <property type="entry name" value="C1.5:_HAD__Beta-PGM__Phosphata"/>
    <property type="match status" value="1"/>
</dbReference>
<evidence type="ECO:0000256" key="4">
    <source>
        <dbReference type="ARBA" id="ARBA00006171"/>
    </source>
</evidence>
<dbReference type="NCBIfam" id="NF009695">
    <property type="entry name" value="PRK13222.1-2"/>
    <property type="match status" value="1"/>
</dbReference>
<dbReference type="GO" id="GO:0046872">
    <property type="term" value="F:metal ion binding"/>
    <property type="evidence" value="ECO:0007669"/>
    <property type="project" value="UniProtKB-KW"/>
</dbReference>
<dbReference type="RefSeq" id="WP_067032213.1">
    <property type="nucleotide sequence ID" value="NZ_FLRA01000003.1"/>
</dbReference>
<dbReference type="InterPro" id="IPR036412">
    <property type="entry name" value="HAD-like_sf"/>
</dbReference>
<dbReference type="Gene3D" id="1.10.150.240">
    <property type="entry name" value="Putative phosphatase, domain 2"/>
    <property type="match status" value="1"/>
</dbReference>
<evidence type="ECO:0000256" key="2">
    <source>
        <dbReference type="ARBA" id="ARBA00001946"/>
    </source>
</evidence>
<dbReference type="GO" id="GO:0005975">
    <property type="term" value="P:carbohydrate metabolic process"/>
    <property type="evidence" value="ECO:0007669"/>
    <property type="project" value="InterPro"/>
</dbReference>
<sequence>MILEDKQVLLFDLDGTLVDSAPDLAAAVNQTLIHLGREPFPEATVRNWVGNGALMLILRALSGDKDVDPELPQTLVDNALAVFLDFYAKCVCDKSKLYGNVKDTLLALKAQGYRLGIITNKPEKFVAPILDGLGLSGIFELILGGDSLAERKPHPLPLYTACKWFEVSVDQCVMIGDSKNDILAAKAANMDSIGLTYGYNYDEDLAVHQPNHLFSDFRGLLSVLKGIQEPA</sequence>
<evidence type="ECO:0000256" key="8">
    <source>
        <dbReference type="ARBA" id="ARBA00022842"/>
    </source>
</evidence>
<dbReference type="FunFam" id="3.40.50.1000:FF:000022">
    <property type="entry name" value="Phosphoglycolate phosphatase"/>
    <property type="match status" value="1"/>
</dbReference>
<gene>
    <name evidence="11" type="primary">gph_2</name>
    <name evidence="11" type="ORF">MGA5115_00801</name>
    <name evidence="12" type="ORF">MGA5116_01019</name>
</gene>
<accession>A0A1C3JNT0</accession>
<comment type="function">
    <text evidence="10">Specifically catalyzes the dephosphorylation of 2-phosphoglycolate. Is involved in the dissimilation of the intracellular 2-phosphoglycolate formed during the DNA repair of 3'-phosphoglycolate ends, a major class of DNA lesions induced by oxidative stress.</text>
</comment>
<dbReference type="GO" id="GO:0008967">
    <property type="term" value="F:phosphoglycolate phosphatase activity"/>
    <property type="evidence" value="ECO:0007669"/>
    <property type="project" value="UniProtKB-UniRule"/>
</dbReference>
<evidence type="ECO:0000256" key="1">
    <source>
        <dbReference type="ARBA" id="ARBA00000830"/>
    </source>
</evidence>
<organism evidence="11 14">
    <name type="scientific">Marinomonas gallaica</name>
    <dbReference type="NCBI Taxonomy" id="1806667"/>
    <lineage>
        <taxon>Bacteria</taxon>
        <taxon>Pseudomonadati</taxon>
        <taxon>Pseudomonadota</taxon>
        <taxon>Gammaproteobacteria</taxon>
        <taxon>Oceanospirillales</taxon>
        <taxon>Oceanospirillaceae</taxon>
        <taxon>Marinomonas</taxon>
    </lineage>
</organism>
<reference evidence="12 13" key="1">
    <citation type="submission" date="2016-06" db="EMBL/GenBank/DDBJ databases">
        <authorList>
            <person name="Rodrigo-Torres L."/>
            <person name="Arahal D.R."/>
        </authorList>
    </citation>
    <scope>NUCLEOTIDE SEQUENCE [LARGE SCALE GENOMIC DNA]</scope>
    <source>
        <strain evidence="12 13">CECT 5116</strain>
    </source>
</reference>
<dbReference type="HAMAP" id="MF_00495">
    <property type="entry name" value="GPH_hydrolase_bact"/>
    <property type="match status" value="1"/>
</dbReference>
<dbReference type="Gene3D" id="3.40.50.1000">
    <property type="entry name" value="HAD superfamily/HAD-like"/>
    <property type="match status" value="1"/>
</dbReference>
<protein>
    <recommendedName>
        <fullName evidence="5 10">Phosphoglycolate phosphatase</fullName>
        <shortName evidence="10">PGP</shortName>
        <shortName evidence="10">PGPase</shortName>
        <ecNumber evidence="5 10">3.1.3.18</ecNumber>
    </recommendedName>
</protein>
<evidence type="ECO:0000256" key="6">
    <source>
        <dbReference type="ARBA" id="ARBA00022723"/>
    </source>
</evidence>
<evidence type="ECO:0000256" key="3">
    <source>
        <dbReference type="ARBA" id="ARBA00004818"/>
    </source>
</evidence>
<dbReference type="InterPro" id="IPR037512">
    <property type="entry name" value="PGPase_prok"/>
</dbReference>
<evidence type="ECO:0000313" key="11">
    <source>
        <dbReference type="EMBL" id="SBT16719.1"/>
    </source>
</evidence>
<name>A0A1C3JNT0_9GAMM</name>
<comment type="cofactor">
    <cofactor evidence="2 10">
        <name>Mg(2+)</name>
        <dbReference type="ChEBI" id="CHEBI:18420"/>
    </cofactor>
</comment>
<dbReference type="GO" id="GO:0046295">
    <property type="term" value="P:glycolate biosynthetic process"/>
    <property type="evidence" value="ECO:0007669"/>
    <property type="project" value="UniProtKB-UniRule"/>
</dbReference>
<dbReference type="EMBL" id="FLRB01000006">
    <property type="protein sequence ID" value="SBT20435.1"/>
    <property type="molecule type" value="Genomic_DNA"/>
</dbReference>
<evidence type="ECO:0000313" key="12">
    <source>
        <dbReference type="EMBL" id="SBT20435.1"/>
    </source>
</evidence>
<feature type="active site" description="Nucleophile" evidence="10">
    <location>
        <position position="12"/>
    </location>
</feature>
<dbReference type="GO" id="GO:0006281">
    <property type="term" value="P:DNA repair"/>
    <property type="evidence" value="ECO:0007669"/>
    <property type="project" value="TreeGrafter"/>
</dbReference>
<dbReference type="NCBIfam" id="TIGR01549">
    <property type="entry name" value="HAD-SF-IA-v1"/>
    <property type="match status" value="1"/>
</dbReference>
<evidence type="ECO:0000256" key="7">
    <source>
        <dbReference type="ARBA" id="ARBA00022801"/>
    </source>
</evidence>
<comment type="catalytic activity">
    <reaction evidence="1 10">
        <text>2-phosphoglycolate + H2O = glycolate + phosphate</text>
        <dbReference type="Rhea" id="RHEA:14369"/>
        <dbReference type="ChEBI" id="CHEBI:15377"/>
        <dbReference type="ChEBI" id="CHEBI:29805"/>
        <dbReference type="ChEBI" id="CHEBI:43474"/>
        <dbReference type="ChEBI" id="CHEBI:58033"/>
        <dbReference type="EC" id="3.1.3.18"/>
    </reaction>
</comment>
<feature type="binding site" evidence="10">
    <location>
        <position position="14"/>
    </location>
    <ligand>
        <name>Mg(2+)</name>
        <dbReference type="ChEBI" id="CHEBI:18420"/>
    </ligand>
</feature>
<proteinExistence type="inferred from homology"/>
<dbReference type="NCBIfam" id="TIGR01509">
    <property type="entry name" value="HAD-SF-IA-v3"/>
    <property type="match status" value="1"/>
</dbReference>
<dbReference type="InterPro" id="IPR023198">
    <property type="entry name" value="PGP-like_dom2"/>
</dbReference>
<dbReference type="CDD" id="cd16417">
    <property type="entry name" value="HAD_PGPase"/>
    <property type="match status" value="1"/>
</dbReference>
<dbReference type="NCBIfam" id="TIGR01449">
    <property type="entry name" value="PGP_bact"/>
    <property type="match status" value="1"/>
</dbReference>
<dbReference type="EMBL" id="FLRA01000003">
    <property type="protein sequence ID" value="SBT16719.1"/>
    <property type="molecule type" value="Genomic_DNA"/>
</dbReference>
<dbReference type="OrthoDB" id="9776368at2"/>
<evidence type="ECO:0000256" key="9">
    <source>
        <dbReference type="ARBA" id="ARBA00023277"/>
    </source>
</evidence>
<dbReference type="InterPro" id="IPR050155">
    <property type="entry name" value="HAD-like_hydrolase_sf"/>
</dbReference>
<keyword evidence="7 10" id="KW-0378">Hydrolase</keyword>
<dbReference type="SUPFAM" id="SSF56784">
    <property type="entry name" value="HAD-like"/>
    <property type="match status" value="1"/>
</dbReference>
<dbReference type="Proteomes" id="UP000092840">
    <property type="component" value="Unassembled WGS sequence"/>
</dbReference>
<dbReference type="SFLD" id="SFLDG01135">
    <property type="entry name" value="C1.5.6:_HAD__Beta-PGM__Phospha"/>
    <property type="match status" value="1"/>
</dbReference>
<comment type="similarity">
    <text evidence="4 10">Belongs to the HAD-like hydrolase superfamily. CbbY/CbbZ/Gph/YieH family.</text>
</comment>
<dbReference type="InterPro" id="IPR023214">
    <property type="entry name" value="HAD_sf"/>
</dbReference>
<feature type="binding site" evidence="10">
    <location>
        <position position="177"/>
    </location>
    <ligand>
        <name>Mg(2+)</name>
        <dbReference type="ChEBI" id="CHEBI:18420"/>
    </ligand>
</feature>
<keyword evidence="9 10" id="KW-0119">Carbohydrate metabolism</keyword>
<dbReference type="SFLD" id="SFLDS00003">
    <property type="entry name" value="Haloacid_Dehalogenase"/>
    <property type="match status" value="1"/>
</dbReference>
<evidence type="ECO:0000313" key="14">
    <source>
        <dbReference type="Proteomes" id="UP000092871"/>
    </source>
</evidence>
<dbReference type="PRINTS" id="PR00413">
    <property type="entry name" value="HADHALOGNASE"/>
</dbReference>
<dbReference type="PANTHER" id="PTHR43434:SF1">
    <property type="entry name" value="PHOSPHOGLYCOLATE PHOSPHATASE"/>
    <property type="match status" value="1"/>
</dbReference>
<dbReference type="InterPro" id="IPR006439">
    <property type="entry name" value="HAD-SF_hydro_IA"/>
</dbReference>
<dbReference type="Pfam" id="PF13419">
    <property type="entry name" value="HAD_2"/>
    <property type="match status" value="1"/>
</dbReference>
<dbReference type="InterPro" id="IPR041492">
    <property type="entry name" value="HAD_2"/>
</dbReference>
<reference evidence="11 14" key="2">
    <citation type="submission" date="2016-06" db="EMBL/GenBank/DDBJ databases">
        <authorList>
            <person name="Kjaerup R.B."/>
            <person name="Dalgaard T.S."/>
            <person name="Juul-Madsen H.R."/>
        </authorList>
    </citation>
    <scope>NUCLEOTIDE SEQUENCE [LARGE SCALE GENOMIC DNA]</scope>
    <source>
        <strain evidence="11 14">CECT 5115</strain>
    </source>
</reference>
<keyword evidence="8 10" id="KW-0460">Magnesium</keyword>
<keyword evidence="6 10" id="KW-0479">Metal-binding</keyword>
<evidence type="ECO:0000256" key="5">
    <source>
        <dbReference type="ARBA" id="ARBA00013078"/>
    </source>
</evidence>
<dbReference type="PANTHER" id="PTHR43434">
    <property type="entry name" value="PHOSPHOGLYCOLATE PHOSPHATASE"/>
    <property type="match status" value="1"/>
</dbReference>